<protein>
    <recommendedName>
        <fullName evidence="6">Glucose-methanol-choline oxidoreductase N-terminal domain-containing protein</fullName>
    </recommendedName>
</protein>
<dbReference type="InterPro" id="IPR000172">
    <property type="entry name" value="GMC_OxRdtase_N"/>
</dbReference>
<dbReference type="Gene3D" id="3.30.560.10">
    <property type="entry name" value="Glucose Oxidase, domain 3"/>
    <property type="match status" value="1"/>
</dbReference>
<dbReference type="GO" id="GO:0050660">
    <property type="term" value="F:flavin adenine dinucleotide binding"/>
    <property type="evidence" value="ECO:0007669"/>
    <property type="project" value="InterPro"/>
</dbReference>
<evidence type="ECO:0000256" key="1">
    <source>
        <dbReference type="ARBA" id="ARBA00001974"/>
    </source>
</evidence>
<keyword evidence="5" id="KW-0560">Oxidoreductase</keyword>
<dbReference type="OrthoDB" id="269227at2759"/>
<gene>
    <name evidence="7" type="ORF">FHL15_007058</name>
</gene>
<dbReference type="STRING" id="2512241.A0A553HVG8"/>
<dbReference type="PANTHER" id="PTHR11552">
    <property type="entry name" value="GLUCOSE-METHANOL-CHOLINE GMC OXIDOREDUCTASE"/>
    <property type="match status" value="1"/>
</dbReference>
<keyword evidence="8" id="KW-1185">Reference proteome</keyword>
<comment type="caution">
    <text evidence="7">The sequence shown here is derived from an EMBL/GenBank/DDBJ whole genome shotgun (WGS) entry which is preliminary data.</text>
</comment>
<keyword evidence="4" id="KW-0274">FAD</keyword>
<evidence type="ECO:0000259" key="6">
    <source>
        <dbReference type="PROSITE" id="PS00624"/>
    </source>
</evidence>
<proteinExistence type="inferred from homology"/>
<sequence>MRLTNPQTSVGAFSNLASINPVKRERNHAAKANHSLVRDRQNLHVALDVHVEKVIFANDQPQPRTTSMQYLHEGEIKLAQTHKEIIRSAGALQSSKLLELSGIGDANILKQYNIKVHKRPLKC</sequence>
<name>A0A553HVG8_9PEZI</name>
<dbReference type="AlphaFoldDB" id="A0A553HVG8"/>
<dbReference type="InterPro" id="IPR012132">
    <property type="entry name" value="GMC_OxRdtase"/>
</dbReference>
<dbReference type="Gene3D" id="3.50.50.60">
    <property type="entry name" value="FAD/NAD(P)-binding domain"/>
    <property type="match status" value="1"/>
</dbReference>
<feature type="domain" description="Glucose-methanol-choline oxidoreductase N-terminal" evidence="6">
    <location>
        <begin position="90"/>
        <end position="104"/>
    </location>
</feature>
<comment type="cofactor">
    <cofactor evidence="1">
        <name>FAD</name>
        <dbReference type="ChEBI" id="CHEBI:57692"/>
    </cofactor>
</comment>
<reference evidence="8" key="1">
    <citation type="submission" date="2019-06" db="EMBL/GenBank/DDBJ databases">
        <title>Draft genome sequence of the griseofulvin-producing fungus Xylaria cubensis strain G536.</title>
        <authorList>
            <person name="Mead M.E."/>
            <person name="Raja H.A."/>
            <person name="Steenwyk J.L."/>
            <person name="Knowles S.L."/>
            <person name="Oberlies N.H."/>
            <person name="Rokas A."/>
        </authorList>
    </citation>
    <scope>NUCLEOTIDE SEQUENCE [LARGE SCALE GENOMIC DNA]</scope>
    <source>
        <strain evidence="8">G536</strain>
    </source>
</reference>
<evidence type="ECO:0000256" key="5">
    <source>
        <dbReference type="ARBA" id="ARBA00023002"/>
    </source>
</evidence>
<dbReference type="EMBL" id="VFLP01000040">
    <property type="protein sequence ID" value="TRX91961.1"/>
    <property type="molecule type" value="Genomic_DNA"/>
</dbReference>
<evidence type="ECO:0000313" key="7">
    <source>
        <dbReference type="EMBL" id="TRX91961.1"/>
    </source>
</evidence>
<comment type="similarity">
    <text evidence="2">Belongs to the GMC oxidoreductase family.</text>
</comment>
<evidence type="ECO:0000256" key="3">
    <source>
        <dbReference type="ARBA" id="ARBA00022630"/>
    </source>
</evidence>
<dbReference type="Pfam" id="PF00732">
    <property type="entry name" value="GMC_oxred_N"/>
    <property type="match status" value="1"/>
</dbReference>
<dbReference type="InterPro" id="IPR036188">
    <property type="entry name" value="FAD/NAD-bd_sf"/>
</dbReference>
<dbReference type="Gene3D" id="4.10.450.10">
    <property type="entry name" value="Glucose Oxidase, domain 2"/>
    <property type="match status" value="1"/>
</dbReference>
<evidence type="ECO:0000313" key="8">
    <source>
        <dbReference type="Proteomes" id="UP000319160"/>
    </source>
</evidence>
<organism evidence="7 8">
    <name type="scientific">Xylaria flabelliformis</name>
    <dbReference type="NCBI Taxonomy" id="2512241"/>
    <lineage>
        <taxon>Eukaryota</taxon>
        <taxon>Fungi</taxon>
        <taxon>Dikarya</taxon>
        <taxon>Ascomycota</taxon>
        <taxon>Pezizomycotina</taxon>
        <taxon>Sordariomycetes</taxon>
        <taxon>Xylariomycetidae</taxon>
        <taxon>Xylariales</taxon>
        <taxon>Xylariaceae</taxon>
        <taxon>Xylaria</taxon>
    </lineage>
</organism>
<keyword evidence="3" id="KW-0285">Flavoprotein</keyword>
<dbReference type="GO" id="GO:0016614">
    <property type="term" value="F:oxidoreductase activity, acting on CH-OH group of donors"/>
    <property type="evidence" value="ECO:0007669"/>
    <property type="project" value="InterPro"/>
</dbReference>
<dbReference type="PROSITE" id="PS00624">
    <property type="entry name" value="GMC_OXRED_2"/>
    <property type="match status" value="1"/>
</dbReference>
<accession>A0A553HVG8</accession>
<evidence type="ECO:0000256" key="2">
    <source>
        <dbReference type="ARBA" id="ARBA00010790"/>
    </source>
</evidence>
<dbReference type="InterPro" id="IPR027424">
    <property type="entry name" value="Glucose_Oxidase_domain_2"/>
</dbReference>
<dbReference type="SUPFAM" id="SSF51905">
    <property type="entry name" value="FAD/NAD(P)-binding domain"/>
    <property type="match status" value="1"/>
</dbReference>
<dbReference type="PANTHER" id="PTHR11552:SF201">
    <property type="entry name" value="GLUCOSE-METHANOL-CHOLINE OXIDOREDUCTASE N-TERMINAL DOMAIN-CONTAINING PROTEIN"/>
    <property type="match status" value="1"/>
</dbReference>
<dbReference type="Proteomes" id="UP000319160">
    <property type="component" value="Unassembled WGS sequence"/>
</dbReference>
<evidence type="ECO:0000256" key="4">
    <source>
        <dbReference type="ARBA" id="ARBA00022827"/>
    </source>
</evidence>